<proteinExistence type="inferred from homology"/>
<comment type="similarity">
    <text evidence="2 10">Belongs to the zinc-containing alcohol dehydrogenase family.</text>
</comment>
<dbReference type="Pfam" id="PF00107">
    <property type="entry name" value="ADH_zinc_N"/>
    <property type="match status" value="1"/>
</dbReference>
<dbReference type="CDD" id="cd08279">
    <property type="entry name" value="Zn_ADH_class_III"/>
    <property type="match status" value="1"/>
</dbReference>
<dbReference type="EMBL" id="AP022591">
    <property type="protein sequence ID" value="BBY45619.1"/>
    <property type="molecule type" value="Genomic_DNA"/>
</dbReference>
<evidence type="ECO:0000313" key="11">
    <source>
        <dbReference type="EMBL" id="BBY45619.1"/>
    </source>
</evidence>
<dbReference type="PANTHER" id="PTHR43880">
    <property type="entry name" value="ALCOHOL DEHYDROGENASE"/>
    <property type="match status" value="1"/>
</dbReference>
<name>A0A1X0BMG0_MYCCF</name>
<keyword evidence="12" id="KW-1185">Reference proteome</keyword>
<comment type="cofactor">
    <cofactor evidence="1 10">
        <name>Zn(2+)</name>
        <dbReference type="ChEBI" id="CHEBI:29105"/>
    </cofactor>
</comment>
<dbReference type="InterPro" id="IPR002328">
    <property type="entry name" value="ADH_Zn_CS"/>
</dbReference>
<dbReference type="GO" id="GO:0008270">
    <property type="term" value="F:zinc ion binding"/>
    <property type="evidence" value="ECO:0007669"/>
    <property type="project" value="InterPro"/>
</dbReference>
<dbReference type="PANTHER" id="PTHR43880:SF12">
    <property type="entry name" value="ALCOHOL DEHYDROGENASE CLASS-3"/>
    <property type="match status" value="1"/>
</dbReference>
<dbReference type="InterPro" id="IPR036291">
    <property type="entry name" value="NAD(P)-bd_dom_sf"/>
</dbReference>
<dbReference type="RefSeq" id="WP_067217973.1">
    <property type="nucleotide sequence ID" value="NZ_AP022591.1"/>
</dbReference>
<dbReference type="Gene3D" id="3.90.180.10">
    <property type="entry name" value="Medium-chain alcohol dehydrogenases, catalytic domain"/>
    <property type="match status" value="1"/>
</dbReference>
<dbReference type="InterPro" id="IPR020843">
    <property type="entry name" value="ER"/>
</dbReference>
<evidence type="ECO:0000256" key="3">
    <source>
        <dbReference type="ARBA" id="ARBA00013190"/>
    </source>
</evidence>
<dbReference type="GO" id="GO:0051903">
    <property type="term" value="F:S-(hydroxymethyl)glutathione dehydrogenase [NAD(P)+] activity"/>
    <property type="evidence" value="ECO:0007669"/>
    <property type="project" value="TreeGrafter"/>
</dbReference>
<sequence length="375" mass="39854">MKTKGALIWEFNQPWSIEEIEIGDPVKDEVKVQMEASGMCHSDHHLVTGGIPMAGFPVLGGHEGAGIVTEVGPGVEDIKPGDHVVMSFIPSCGNCPSCQAGLRNLCDLGAGLLGGTAVSDGTHRIHANGQPVFPMTLLGTFSPYMVVHKSSVVKIDESIPFEVACLVGCGITTGYGSAVRSGDVRPGEDVAIVGVGGVGMGALQGAVAAGARRVFAIDPVEWKRDQALKFGATHAYPDWESAMAGIGEVTWGLMAHKVIVTVGELHGKDIDNYLNLTAKGGTCVVTAIGSLLDNEVNLNLAMLTLLQKNLQGTIFGGGNPHFDIPQLLSMYKAGKLNLDDMVTRQYKLEQINDGYKDMLEGRNIRGVIRYTDEDR</sequence>
<dbReference type="SUPFAM" id="SSF51735">
    <property type="entry name" value="NAD(P)-binding Rossmann-fold domains"/>
    <property type="match status" value="1"/>
</dbReference>
<accession>A0A1X0BMG0</accession>
<dbReference type="Gene3D" id="3.40.50.720">
    <property type="entry name" value="NAD(P)-binding Rossmann-like Domain"/>
    <property type="match status" value="1"/>
</dbReference>
<evidence type="ECO:0000256" key="5">
    <source>
        <dbReference type="ARBA" id="ARBA00022833"/>
    </source>
</evidence>
<dbReference type="GO" id="GO:0004022">
    <property type="term" value="F:alcohol dehydrogenase (NAD+) activity"/>
    <property type="evidence" value="ECO:0007669"/>
    <property type="project" value="UniProtKB-EC"/>
</dbReference>
<dbReference type="NCBIfam" id="TIGR03989">
    <property type="entry name" value="Rxyl_3153"/>
    <property type="match status" value="1"/>
</dbReference>
<keyword evidence="7" id="KW-0520">NAD</keyword>
<dbReference type="Proteomes" id="UP000466431">
    <property type="component" value="Chromosome"/>
</dbReference>
<evidence type="ECO:0000256" key="8">
    <source>
        <dbReference type="ARBA" id="ARBA00049164"/>
    </source>
</evidence>
<dbReference type="OrthoDB" id="334894at2"/>
<dbReference type="InterPro" id="IPR013154">
    <property type="entry name" value="ADH-like_N"/>
</dbReference>
<dbReference type="GO" id="GO:0005829">
    <property type="term" value="C:cytosol"/>
    <property type="evidence" value="ECO:0007669"/>
    <property type="project" value="TreeGrafter"/>
</dbReference>
<evidence type="ECO:0000256" key="4">
    <source>
        <dbReference type="ARBA" id="ARBA00022723"/>
    </source>
</evidence>
<comment type="catalytic activity">
    <reaction evidence="8">
        <text>a secondary alcohol + NAD(+) = a ketone + NADH + H(+)</text>
        <dbReference type="Rhea" id="RHEA:10740"/>
        <dbReference type="ChEBI" id="CHEBI:15378"/>
        <dbReference type="ChEBI" id="CHEBI:17087"/>
        <dbReference type="ChEBI" id="CHEBI:35681"/>
        <dbReference type="ChEBI" id="CHEBI:57540"/>
        <dbReference type="ChEBI" id="CHEBI:57945"/>
        <dbReference type="EC" id="1.1.1.1"/>
    </reaction>
</comment>
<keyword evidence="4 10" id="KW-0479">Metal-binding</keyword>
<dbReference type="AlphaFoldDB" id="A0A1X0BMG0"/>
<evidence type="ECO:0000256" key="1">
    <source>
        <dbReference type="ARBA" id="ARBA00001947"/>
    </source>
</evidence>
<evidence type="ECO:0000256" key="7">
    <source>
        <dbReference type="ARBA" id="ARBA00023027"/>
    </source>
</evidence>
<reference evidence="11 12" key="1">
    <citation type="journal article" date="2019" name="Emerg. Microbes Infect.">
        <title>Comprehensive subspecies identification of 175 nontuberculous mycobacteria species based on 7547 genomic profiles.</title>
        <authorList>
            <person name="Matsumoto Y."/>
            <person name="Kinjo T."/>
            <person name="Motooka D."/>
            <person name="Nabeya D."/>
            <person name="Jung N."/>
            <person name="Uechi K."/>
            <person name="Horii T."/>
            <person name="Iida T."/>
            <person name="Fujita J."/>
            <person name="Nakamura S."/>
        </authorList>
    </citation>
    <scope>NUCLEOTIDE SEQUENCE [LARGE SCALE GENOMIC DNA]</scope>
    <source>
        <strain evidence="11 12">JCM 18439</strain>
    </source>
</reference>
<gene>
    <name evidence="11" type="ORF">MCEL_39140</name>
</gene>
<keyword evidence="6" id="KW-0560">Oxidoreductase</keyword>
<dbReference type="SUPFAM" id="SSF50129">
    <property type="entry name" value="GroES-like"/>
    <property type="match status" value="2"/>
</dbReference>
<dbReference type="GO" id="GO:0046294">
    <property type="term" value="P:formaldehyde catabolic process"/>
    <property type="evidence" value="ECO:0007669"/>
    <property type="project" value="TreeGrafter"/>
</dbReference>
<evidence type="ECO:0000256" key="10">
    <source>
        <dbReference type="RuleBase" id="RU361277"/>
    </source>
</evidence>
<evidence type="ECO:0000256" key="9">
    <source>
        <dbReference type="ARBA" id="ARBA00049243"/>
    </source>
</evidence>
<dbReference type="PROSITE" id="PS00059">
    <property type="entry name" value="ADH_ZINC"/>
    <property type="match status" value="1"/>
</dbReference>
<dbReference type="Pfam" id="PF08240">
    <property type="entry name" value="ADH_N"/>
    <property type="match status" value="1"/>
</dbReference>
<evidence type="ECO:0000256" key="6">
    <source>
        <dbReference type="ARBA" id="ARBA00023002"/>
    </source>
</evidence>
<evidence type="ECO:0000313" key="12">
    <source>
        <dbReference type="Proteomes" id="UP000466431"/>
    </source>
</evidence>
<dbReference type="SMART" id="SM00829">
    <property type="entry name" value="PKS_ER"/>
    <property type="match status" value="1"/>
</dbReference>
<dbReference type="KEGG" id="mcee:MCEL_39140"/>
<keyword evidence="5 10" id="KW-0862">Zinc</keyword>
<dbReference type="InterPro" id="IPR013149">
    <property type="entry name" value="ADH-like_C"/>
</dbReference>
<organism evidence="11 12">
    <name type="scientific">Mycolicibacterium celeriflavum</name>
    <name type="common">Mycobacterium celeriflavum</name>
    <dbReference type="NCBI Taxonomy" id="1249101"/>
    <lineage>
        <taxon>Bacteria</taxon>
        <taxon>Bacillati</taxon>
        <taxon>Actinomycetota</taxon>
        <taxon>Actinomycetes</taxon>
        <taxon>Mycobacteriales</taxon>
        <taxon>Mycobacteriaceae</taxon>
        <taxon>Mycolicibacterium</taxon>
    </lineage>
</organism>
<evidence type="ECO:0000256" key="2">
    <source>
        <dbReference type="ARBA" id="ARBA00008072"/>
    </source>
</evidence>
<dbReference type="STRING" id="1249101.BST21_20200"/>
<dbReference type="InterPro" id="IPR011032">
    <property type="entry name" value="GroES-like_sf"/>
</dbReference>
<dbReference type="InterPro" id="IPR023921">
    <property type="entry name" value="ADH_Zn_actinomycetes"/>
</dbReference>
<protein>
    <recommendedName>
        <fullName evidence="3">alcohol dehydrogenase</fullName>
        <ecNumber evidence="3">1.1.1.1</ecNumber>
    </recommendedName>
</protein>
<dbReference type="EC" id="1.1.1.1" evidence="3"/>
<comment type="catalytic activity">
    <reaction evidence="9">
        <text>a primary alcohol + NAD(+) = an aldehyde + NADH + H(+)</text>
        <dbReference type="Rhea" id="RHEA:10736"/>
        <dbReference type="ChEBI" id="CHEBI:15378"/>
        <dbReference type="ChEBI" id="CHEBI:15734"/>
        <dbReference type="ChEBI" id="CHEBI:17478"/>
        <dbReference type="ChEBI" id="CHEBI:57540"/>
        <dbReference type="ChEBI" id="CHEBI:57945"/>
        <dbReference type="EC" id="1.1.1.1"/>
    </reaction>
</comment>